<dbReference type="EMBL" id="JAOQJL010000013">
    <property type="protein sequence ID" value="MCU6765352.1"/>
    <property type="molecule type" value="Genomic_DNA"/>
</dbReference>
<sequence length="250" mass="26331">MKRKPLEPGKYFCFFFSVIFISCVLTGCSRRDDLFQEGSQEMAGEEEFQITDQETANTQVPVSEAAITESAVLSEVSQEPEEIYVDVSGAVVSPGVYCLDAGSRIFQAIEAAGGCTTEAAPVCLNQAAELSDGQKVYVPTVQEAEDVAAGNGAGGNAGNLWDLGTQSSVTGQTSEGTGQVSEDTGTGKVNINTADKELLTTLPGVGSSKADAILAYRQDQGGFSSIEEIMNVEGIKEGVFARIKDRISVD</sequence>
<feature type="domain" description="Helix-hairpin-helix DNA-binding motif class 1" evidence="1">
    <location>
        <begin position="227"/>
        <end position="246"/>
    </location>
</feature>
<gene>
    <name evidence="2" type="ORF">OCV61_07985</name>
</gene>
<dbReference type="PANTHER" id="PTHR21180:SF32">
    <property type="entry name" value="ENDONUCLEASE_EXONUCLEASE_PHOSPHATASE FAMILY DOMAIN-CONTAINING PROTEIN 1"/>
    <property type="match status" value="1"/>
</dbReference>
<feature type="domain" description="Helix-hairpin-helix DNA-binding motif class 1" evidence="1">
    <location>
        <begin position="197"/>
        <end position="216"/>
    </location>
</feature>
<evidence type="ECO:0000313" key="3">
    <source>
        <dbReference type="Proteomes" id="UP001652409"/>
    </source>
</evidence>
<dbReference type="Proteomes" id="UP001652409">
    <property type="component" value="Unassembled WGS sequence"/>
</dbReference>
<dbReference type="InterPro" id="IPR004509">
    <property type="entry name" value="Competence_ComEA_HhH"/>
</dbReference>
<proteinExistence type="predicted"/>
<dbReference type="PROSITE" id="PS51257">
    <property type="entry name" value="PROKAR_LIPOPROTEIN"/>
    <property type="match status" value="1"/>
</dbReference>
<organism evidence="2 3">
    <name type="scientific">Blautia ammoniilytica</name>
    <dbReference type="NCBI Taxonomy" id="2981782"/>
    <lineage>
        <taxon>Bacteria</taxon>
        <taxon>Bacillati</taxon>
        <taxon>Bacillota</taxon>
        <taxon>Clostridia</taxon>
        <taxon>Lachnospirales</taxon>
        <taxon>Lachnospiraceae</taxon>
        <taxon>Blautia</taxon>
    </lineage>
</organism>
<dbReference type="Pfam" id="PF12836">
    <property type="entry name" value="HHH_3"/>
    <property type="match status" value="1"/>
</dbReference>
<dbReference type="Gene3D" id="3.10.560.10">
    <property type="entry name" value="Outer membrane lipoprotein wza domain like"/>
    <property type="match status" value="1"/>
</dbReference>
<reference evidence="2 3" key="1">
    <citation type="journal article" date="2021" name="ISME Commun">
        <title>Automated analysis of genomic sequences facilitates high-throughput and comprehensive description of bacteria.</title>
        <authorList>
            <person name="Hitch T.C.A."/>
        </authorList>
    </citation>
    <scope>NUCLEOTIDE SEQUENCE [LARGE SCALE GENOMIC DNA]</scope>
    <source>
        <strain evidence="2 3">Sanger_23</strain>
    </source>
</reference>
<dbReference type="PANTHER" id="PTHR21180">
    <property type="entry name" value="ENDONUCLEASE/EXONUCLEASE/PHOSPHATASE FAMILY DOMAIN-CONTAINING PROTEIN 1"/>
    <property type="match status" value="1"/>
</dbReference>
<dbReference type="GO" id="GO:0003677">
    <property type="term" value="F:DNA binding"/>
    <property type="evidence" value="ECO:0007669"/>
    <property type="project" value="UniProtKB-KW"/>
</dbReference>
<keyword evidence="2" id="KW-0238">DNA-binding</keyword>
<dbReference type="SUPFAM" id="SSF47781">
    <property type="entry name" value="RuvA domain 2-like"/>
    <property type="match status" value="1"/>
</dbReference>
<dbReference type="SMART" id="SM00278">
    <property type="entry name" value="HhH1"/>
    <property type="match status" value="2"/>
</dbReference>
<dbReference type="InterPro" id="IPR051675">
    <property type="entry name" value="Endo/Exo/Phosphatase_dom_1"/>
</dbReference>
<evidence type="ECO:0000313" key="2">
    <source>
        <dbReference type="EMBL" id="MCU6765352.1"/>
    </source>
</evidence>
<dbReference type="InterPro" id="IPR003583">
    <property type="entry name" value="Hlx-hairpin-Hlx_DNA-bd_motif"/>
</dbReference>
<evidence type="ECO:0000259" key="1">
    <source>
        <dbReference type="SMART" id="SM00278"/>
    </source>
</evidence>
<dbReference type="InterPro" id="IPR019554">
    <property type="entry name" value="Soluble_ligand-bd"/>
</dbReference>
<protein>
    <submittedName>
        <fullName evidence="2">ComEA family DNA-binding protein</fullName>
    </submittedName>
</protein>
<comment type="caution">
    <text evidence="2">The sequence shown here is derived from an EMBL/GenBank/DDBJ whole genome shotgun (WGS) entry which is preliminary data.</text>
</comment>
<accession>A0ABT2TSY0</accession>
<dbReference type="InterPro" id="IPR010994">
    <property type="entry name" value="RuvA_2-like"/>
</dbReference>
<keyword evidence="3" id="KW-1185">Reference proteome</keyword>
<dbReference type="Pfam" id="PF10531">
    <property type="entry name" value="SLBB"/>
    <property type="match status" value="1"/>
</dbReference>
<dbReference type="NCBIfam" id="TIGR00426">
    <property type="entry name" value="competence protein ComEA helix-hairpin-helix repeat region"/>
    <property type="match status" value="1"/>
</dbReference>
<dbReference type="Gene3D" id="1.10.150.280">
    <property type="entry name" value="AF1531-like domain"/>
    <property type="match status" value="1"/>
</dbReference>
<name>A0ABT2TSY0_9FIRM</name>
<dbReference type="RefSeq" id="WP_262582747.1">
    <property type="nucleotide sequence ID" value="NZ_JAOQJL010000013.1"/>
</dbReference>